<comment type="caution">
    <text evidence="1">The sequence shown here is derived from an EMBL/GenBank/DDBJ whole genome shotgun (WGS) entry which is preliminary data.</text>
</comment>
<organism evidence="1 2">
    <name type="scientific">Jimgerdemannia flammicorona</name>
    <dbReference type="NCBI Taxonomy" id="994334"/>
    <lineage>
        <taxon>Eukaryota</taxon>
        <taxon>Fungi</taxon>
        <taxon>Fungi incertae sedis</taxon>
        <taxon>Mucoromycota</taxon>
        <taxon>Mucoromycotina</taxon>
        <taxon>Endogonomycetes</taxon>
        <taxon>Endogonales</taxon>
        <taxon>Endogonaceae</taxon>
        <taxon>Jimgerdemannia</taxon>
    </lineage>
</organism>
<evidence type="ECO:0000313" key="2">
    <source>
        <dbReference type="Proteomes" id="UP000268093"/>
    </source>
</evidence>
<protein>
    <submittedName>
        <fullName evidence="1">Uncharacterized protein</fullName>
    </submittedName>
</protein>
<dbReference type="AlphaFoldDB" id="A0A433B978"/>
<accession>A0A433B978</accession>
<evidence type="ECO:0000313" key="1">
    <source>
        <dbReference type="EMBL" id="RUP12543.1"/>
    </source>
</evidence>
<reference evidence="1 2" key="1">
    <citation type="journal article" date="2018" name="New Phytol.">
        <title>Phylogenomics of Endogonaceae and evolution of mycorrhizas within Mucoromycota.</title>
        <authorList>
            <person name="Chang Y."/>
            <person name="Desiro A."/>
            <person name="Na H."/>
            <person name="Sandor L."/>
            <person name="Lipzen A."/>
            <person name="Clum A."/>
            <person name="Barry K."/>
            <person name="Grigoriev I.V."/>
            <person name="Martin F.M."/>
            <person name="Stajich J.E."/>
            <person name="Smith M.E."/>
            <person name="Bonito G."/>
            <person name="Spatafora J.W."/>
        </authorList>
    </citation>
    <scope>NUCLEOTIDE SEQUENCE [LARGE SCALE GENOMIC DNA]</scope>
    <source>
        <strain evidence="1 2">GMNB39</strain>
    </source>
</reference>
<sequence length="268" mass="30191">KKKTHHGLINHSNSERKALDLLHHTSLKTLSATLSVSNPLRQRRLSQEELYLEAINQTKVQEGLVKEAEQRFAEVEGMQNSLCEKKATLDGCVDQLYQLYEDMFVDPAAASANVLERMIHSEIAELRRAIPKTESSLDTIGNAQHLLYQARTTMEVAMKLLPGAAGFLDAQLKAEASKDWWDLHGVSLIFASARGCFISARDKAYEAYALVEQAHAVWADVPVISHENWKNGTKISRPFSLPLSFEIPSSHYHHLQSLSFTHFPTYPR</sequence>
<feature type="non-terminal residue" evidence="1">
    <location>
        <position position="1"/>
    </location>
</feature>
<dbReference type="Proteomes" id="UP000268093">
    <property type="component" value="Unassembled WGS sequence"/>
</dbReference>
<dbReference type="EMBL" id="RBNI01015847">
    <property type="protein sequence ID" value="RUP12543.1"/>
    <property type="molecule type" value="Genomic_DNA"/>
</dbReference>
<proteinExistence type="predicted"/>
<keyword evidence="2" id="KW-1185">Reference proteome</keyword>
<name>A0A433B978_9FUNG</name>
<gene>
    <name evidence="1" type="ORF">BC936DRAFT_139807</name>
</gene>
<dbReference type="OrthoDB" id="2258292at2759"/>